<proteinExistence type="inferred from homology"/>
<dbReference type="PANTHER" id="PTHR11394:SF147">
    <property type="entry name" value="TASTE RECEPTOR TYPE 2"/>
    <property type="match status" value="1"/>
</dbReference>
<name>A0A803KIU0_XENTR</name>
<sequence length="295" mass="32729">MGVFILLAVEFAGIFSSVFIIFVNVQSWMKGQKMSSRDQIIIALSFSDMVFSAVNAAIVLGSAFVPQLLSVDYIYYGLYDLMTYSICSNSWLSACLGALFFVKTTNFNIGFLAQLKMRIEMVMPWVTSGIEVFSFIIALVQPSASAEVYGENSTLPLITNETSEVIGYETDVLNDVSFLLKACLTPFMIVTVTTAHINISLCKHTQQNMDSGGPTLKVHRRAASTMTSLLILNTVFYVLQMWLGFLQTSDPLYRIGITLVCSFSLVQSIILILGIGRLKKTFIQIITMCRRKALS</sequence>
<keyword evidence="8 12" id="KW-0472">Membrane</keyword>
<evidence type="ECO:0000256" key="4">
    <source>
        <dbReference type="ARBA" id="ARBA00022606"/>
    </source>
</evidence>
<keyword evidence="4 12" id="KW-0716">Sensory transduction</keyword>
<keyword evidence="10 12" id="KW-0807">Transducer</keyword>
<dbReference type="GeneID" id="100335087"/>
<keyword evidence="9 12" id="KW-0675">Receptor</keyword>
<evidence type="ECO:0000256" key="6">
    <source>
        <dbReference type="ARBA" id="ARBA00022989"/>
    </source>
</evidence>
<dbReference type="RefSeq" id="NP_001165495.1">
    <property type="nucleotide sequence ID" value="NM_001172024.1"/>
</dbReference>
<dbReference type="OMA" id="LMTYSIC"/>
<dbReference type="GO" id="GO:0033038">
    <property type="term" value="F:bitter taste receptor activity"/>
    <property type="evidence" value="ECO:0000318"/>
    <property type="project" value="GO_Central"/>
</dbReference>
<evidence type="ECO:0000256" key="7">
    <source>
        <dbReference type="ARBA" id="ARBA00023040"/>
    </source>
</evidence>
<feature type="transmembrane region" description="Helical" evidence="13">
    <location>
        <begin position="255"/>
        <end position="275"/>
    </location>
</feature>
<reference evidence="16" key="2">
    <citation type="submission" date="2025-04" db="UniProtKB">
        <authorList>
            <consortium name="RefSeq"/>
        </authorList>
    </citation>
    <scope>IDENTIFICATION</scope>
</reference>
<protein>
    <recommendedName>
        <fullName evidence="12">Taste receptor type 2</fullName>
    </recommendedName>
</protein>
<dbReference type="SUPFAM" id="SSF81321">
    <property type="entry name" value="Family A G protein-coupled receptor-like"/>
    <property type="match status" value="1"/>
</dbReference>
<feature type="transmembrane region" description="Helical" evidence="13">
    <location>
        <begin position="6"/>
        <end position="28"/>
    </location>
</feature>
<feature type="transmembrane region" description="Helical" evidence="13">
    <location>
        <begin position="81"/>
        <end position="102"/>
    </location>
</feature>
<keyword evidence="3 12" id="KW-0919">Taste</keyword>
<evidence type="ECO:0000256" key="3">
    <source>
        <dbReference type="ARBA" id="ARBA00022480"/>
    </source>
</evidence>
<dbReference type="Pfam" id="PF05296">
    <property type="entry name" value="TAS2R"/>
    <property type="match status" value="1"/>
</dbReference>
<feature type="transmembrane region" description="Helical" evidence="13">
    <location>
        <begin position="222"/>
        <end position="243"/>
    </location>
</feature>
<evidence type="ECO:0000256" key="5">
    <source>
        <dbReference type="ARBA" id="ARBA00022692"/>
    </source>
</evidence>
<dbReference type="Gene3D" id="1.20.1070.10">
    <property type="entry name" value="Rhodopsin 7-helix transmembrane proteins"/>
    <property type="match status" value="1"/>
</dbReference>
<evidence type="ECO:0000256" key="10">
    <source>
        <dbReference type="ARBA" id="ARBA00023224"/>
    </source>
</evidence>
<accession>A0A803KIU0</accession>
<dbReference type="PANTHER" id="PTHR11394">
    <property type="entry name" value="TASTE RECEPTOR TYPE 2"/>
    <property type="match status" value="1"/>
</dbReference>
<dbReference type="EMBL" id="AB249806">
    <property type="protein sequence ID" value="BAE80420.1"/>
    <property type="molecule type" value="Genomic_DNA"/>
</dbReference>
<keyword evidence="6 13" id="KW-1133">Transmembrane helix</keyword>
<evidence type="ECO:0000256" key="12">
    <source>
        <dbReference type="RuleBase" id="RU004424"/>
    </source>
</evidence>
<dbReference type="AlphaFoldDB" id="A0A803KIU0"/>
<keyword evidence="15" id="KW-1185">Reference proteome</keyword>
<evidence type="ECO:0000256" key="8">
    <source>
        <dbReference type="ARBA" id="ARBA00023136"/>
    </source>
</evidence>
<dbReference type="GO" id="GO:0001580">
    <property type="term" value="P:detection of chemical stimulus involved in sensory perception of bitter taste"/>
    <property type="evidence" value="ECO:0000318"/>
    <property type="project" value="GO_Central"/>
</dbReference>
<dbReference type="CTD" id="100335087"/>
<evidence type="ECO:0000256" key="11">
    <source>
        <dbReference type="RuleBase" id="RU004423"/>
    </source>
</evidence>
<dbReference type="Xenbase" id="XB-GENE-29099595">
    <property type="gene designation" value="t2r38"/>
</dbReference>
<dbReference type="GO" id="GO:0016020">
    <property type="term" value="C:membrane"/>
    <property type="evidence" value="ECO:0000318"/>
    <property type="project" value="GO_Central"/>
</dbReference>
<organism evidence="14">
    <name type="scientific">Xenopus tropicalis</name>
    <name type="common">Western clawed frog</name>
    <name type="synonym">Silurana tropicalis</name>
    <dbReference type="NCBI Taxonomy" id="8364"/>
    <lineage>
        <taxon>Eukaryota</taxon>
        <taxon>Metazoa</taxon>
        <taxon>Chordata</taxon>
        <taxon>Craniata</taxon>
        <taxon>Vertebrata</taxon>
        <taxon>Euteleostomi</taxon>
        <taxon>Amphibia</taxon>
        <taxon>Batrachia</taxon>
        <taxon>Anura</taxon>
        <taxon>Pipoidea</taxon>
        <taxon>Pipidae</taxon>
        <taxon>Xenopodinae</taxon>
        <taxon>Xenopus</taxon>
        <taxon>Silurana</taxon>
    </lineage>
</organism>
<comment type="similarity">
    <text evidence="2 11">Belongs to the G-protein coupled receptor T2R family.</text>
</comment>
<evidence type="ECO:0000313" key="17">
    <source>
        <dbReference type="Xenbase" id="XB-GENE-29099595"/>
    </source>
</evidence>
<dbReference type="InterPro" id="IPR007960">
    <property type="entry name" value="TAS2R"/>
</dbReference>
<feature type="transmembrane region" description="Helical" evidence="13">
    <location>
        <begin position="40"/>
        <end position="61"/>
    </location>
</feature>
<dbReference type="KEGG" id="xtr:100335087"/>
<keyword evidence="7 12" id="KW-0297">G-protein coupled receptor</keyword>
<evidence type="ECO:0000256" key="13">
    <source>
        <dbReference type="SAM" id="Phobius"/>
    </source>
</evidence>
<dbReference type="AGR" id="Xenbase:XB-GENE-29099595"/>
<dbReference type="FunFam" id="1.20.1070.10:FF:000055">
    <property type="entry name" value="Taste receptor type 2"/>
    <property type="match status" value="1"/>
</dbReference>
<feature type="transmembrane region" description="Helical" evidence="13">
    <location>
        <begin position="122"/>
        <end position="140"/>
    </location>
</feature>
<evidence type="ECO:0000313" key="14">
    <source>
        <dbReference type="EMBL" id="BAE80420.1"/>
    </source>
</evidence>
<comment type="subcellular location">
    <subcellularLocation>
        <location evidence="1 12">Membrane</location>
        <topology evidence="1 12">Multi-pass membrane protein</topology>
    </subcellularLocation>
</comment>
<gene>
    <name evidence="16 17" type="primary">t2r38</name>
</gene>
<reference evidence="14 16" key="1">
    <citation type="journal article" date="2006" name="Mol. Biol. Evol.">
        <title>Lineage-specific expansions and contractions of the bitter taste receptor gene repertoire in vertebrates.</title>
        <authorList>
            <consortium name="SMBE Tri-National Young Investigators"/>
            <person name="Go Y."/>
        </authorList>
    </citation>
    <scope>NUCLEOTIDE SEQUENCE</scope>
</reference>
<dbReference type="GO" id="GO:0004930">
    <property type="term" value="F:G protein-coupled receptor activity"/>
    <property type="evidence" value="ECO:0007669"/>
    <property type="project" value="UniProtKB-KW"/>
</dbReference>
<keyword evidence="5 12" id="KW-0812">Transmembrane</keyword>
<feature type="transmembrane region" description="Helical" evidence="13">
    <location>
        <begin position="178"/>
        <end position="201"/>
    </location>
</feature>
<dbReference type="OrthoDB" id="8876749at2759"/>
<evidence type="ECO:0000256" key="9">
    <source>
        <dbReference type="ARBA" id="ARBA00023170"/>
    </source>
</evidence>
<dbReference type="Proteomes" id="UP000008143">
    <property type="component" value="Chromosome 9"/>
</dbReference>
<evidence type="ECO:0000256" key="2">
    <source>
        <dbReference type="ARBA" id="ARBA00007376"/>
    </source>
</evidence>
<evidence type="ECO:0000313" key="15">
    <source>
        <dbReference type="Proteomes" id="UP000008143"/>
    </source>
</evidence>
<evidence type="ECO:0000313" key="16">
    <source>
        <dbReference type="RefSeq" id="NP_001165495.1"/>
    </source>
</evidence>
<evidence type="ECO:0000256" key="1">
    <source>
        <dbReference type="ARBA" id="ARBA00004141"/>
    </source>
</evidence>